<feature type="domain" description="Retrovirus-related Pol polyprotein from transposon TNT 1-94-like beta-barrel" evidence="4">
    <location>
        <begin position="162"/>
        <end position="224"/>
    </location>
</feature>
<feature type="compositionally biased region" description="Polar residues" evidence="2">
    <location>
        <begin position="316"/>
        <end position="362"/>
    </location>
</feature>
<feature type="region of interest" description="Disordered" evidence="2">
    <location>
        <begin position="288"/>
        <end position="369"/>
    </location>
</feature>
<keyword evidence="1" id="KW-0064">Aspartyl protease</keyword>
<dbReference type="Pfam" id="PF22936">
    <property type="entry name" value="Pol_BBD"/>
    <property type="match status" value="1"/>
</dbReference>
<evidence type="ECO:0000259" key="4">
    <source>
        <dbReference type="Pfam" id="PF22936"/>
    </source>
</evidence>
<dbReference type="InterPro" id="IPR043502">
    <property type="entry name" value="DNA/RNA_pol_sf"/>
</dbReference>
<dbReference type="SUPFAM" id="SSF56672">
    <property type="entry name" value="DNA/RNA polymerases"/>
    <property type="match status" value="1"/>
</dbReference>
<evidence type="ECO:0000259" key="3">
    <source>
        <dbReference type="Pfam" id="PF07727"/>
    </source>
</evidence>
<dbReference type="GO" id="GO:0004190">
    <property type="term" value="F:aspartic-type endopeptidase activity"/>
    <property type="evidence" value="ECO:0007669"/>
    <property type="project" value="UniProtKB-KW"/>
</dbReference>
<dbReference type="PANTHER" id="PTHR11439:SF450">
    <property type="entry name" value="REVERSE TRANSCRIPTASE TY1_COPIA-TYPE DOMAIN-CONTAINING PROTEIN"/>
    <property type="match status" value="1"/>
</dbReference>
<dbReference type="InterPro" id="IPR013103">
    <property type="entry name" value="RVT_2"/>
</dbReference>
<dbReference type="CDD" id="cd09272">
    <property type="entry name" value="RNase_HI_RT_Ty1"/>
    <property type="match status" value="1"/>
</dbReference>
<proteinExistence type="predicted"/>
<evidence type="ECO:0000313" key="5">
    <source>
        <dbReference type="EMBL" id="SPC83240.1"/>
    </source>
</evidence>
<feature type="domain" description="Reverse transcriptase Ty1/copia-type" evidence="3">
    <location>
        <begin position="418"/>
        <end position="662"/>
    </location>
</feature>
<protein>
    <submittedName>
        <fullName evidence="5">Uncharacterized protein</fullName>
    </submittedName>
</protein>
<accession>A0A2N9F890</accession>
<dbReference type="Pfam" id="PF07727">
    <property type="entry name" value="RVT_2"/>
    <property type="match status" value="1"/>
</dbReference>
<evidence type="ECO:0000256" key="2">
    <source>
        <dbReference type="SAM" id="MobiDB-lite"/>
    </source>
</evidence>
<dbReference type="PANTHER" id="PTHR11439">
    <property type="entry name" value="GAG-POL-RELATED RETROTRANSPOSON"/>
    <property type="match status" value="1"/>
</dbReference>
<dbReference type="InterPro" id="IPR054722">
    <property type="entry name" value="PolX-like_BBD"/>
</dbReference>
<dbReference type="AlphaFoldDB" id="A0A2N9F890"/>
<gene>
    <name evidence="5" type="ORF">FSB_LOCUS11122</name>
</gene>
<feature type="compositionally biased region" description="Low complexity" evidence="2">
    <location>
        <begin position="288"/>
        <end position="297"/>
    </location>
</feature>
<dbReference type="EMBL" id="OIVN01000633">
    <property type="protein sequence ID" value="SPC83240.1"/>
    <property type="molecule type" value="Genomic_DNA"/>
</dbReference>
<organism evidence="5">
    <name type="scientific">Fagus sylvatica</name>
    <name type="common">Beechnut</name>
    <dbReference type="NCBI Taxonomy" id="28930"/>
    <lineage>
        <taxon>Eukaryota</taxon>
        <taxon>Viridiplantae</taxon>
        <taxon>Streptophyta</taxon>
        <taxon>Embryophyta</taxon>
        <taxon>Tracheophyta</taxon>
        <taxon>Spermatophyta</taxon>
        <taxon>Magnoliopsida</taxon>
        <taxon>eudicotyledons</taxon>
        <taxon>Gunneridae</taxon>
        <taxon>Pentapetalae</taxon>
        <taxon>rosids</taxon>
        <taxon>fabids</taxon>
        <taxon>Fagales</taxon>
        <taxon>Fagaceae</taxon>
        <taxon>Fagus</taxon>
    </lineage>
</organism>
<keyword evidence="1" id="KW-0378">Hydrolase</keyword>
<name>A0A2N9F890_FAGSY</name>
<reference evidence="5" key="1">
    <citation type="submission" date="2018-02" db="EMBL/GenBank/DDBJ databases">
        <authorList>
            <person name="Cohen D.B."/>
            <person name="Kent A.D."/>
        </authorList>
    </citation>
    <scope>NUCLEOTIDE SEQUENCE</scope>
</reference>
<evidence type="ECO:0000256" key="1">
    <source>
        <dbReference type="ARBA" id="ARBA00022750"/>
    </source>
</evidence>
<keyword evidence="1" id="KW-0645">Protease</keyword>
<dbReference type="Pfam" id="PF14223">
    <property type="entry name" value="Retrotran_gag_2"/>
    <property type="match status" value="1"/>
</dbReference>
<sequence length="909" mass="101792">MAYVVKCPTSRDVWNTLERMFTAQSRARSMHIHYQLATLRKGDSSVADYYHRFTNLIDTLAAIDQPVPHQEQLSFLLAGLGPDFDSLVTSVKTQLHPVPLEDIYGHLLSHELRLSHNQPSIDLSNASANFCYHRFNNIYTMDNTPQMQALLATPQQAVDPNWYPDSGATHHLTHDLANLNVRADEYAGSEQIRVGNGTSLPIKHVGTTQLSTPTHSFRLNNVLHDLASRRLLLHGPSKHGQYPVPSYFNKVFSSPRALVGERTSLTNWHSRLGHPAFRLVSSIISRPLLTPQQTRPTPTQPLPLPKNSLPDCLPTESLTSSPLTPKNQPTVSSPQSDANTTINPPQTSIHPMITRSKNQITKPNLPKDSTVRYPLPKALLAAATTNSDLTEPTCFTVASKHPKWRQAMNHEFDALLNNQTWSLVPPHHSQNTIGCKWVFRIKRHADGSIERYKARLVAKGFHQQPGIDYHETYYSPVIKPTTVRLVLSLAISAGWSIQQIDIQNAFLHGHLSEEVFMTQPPGFQHPQYPHHVCKLNKALYGLKQAPRAWFSRLSSRLLELGFHGSQSNTSLFIFRTTTLTMFVLIYVDDIIITSPSPEAIDGLLSTLKSDFAIKNLGHLKFFLGIEVIPNEHGVILSQQRYITDILTRTKILEAKPITTPMASSTTLSVHDGEPFPDHTLFRSTVGALQYLSITRPDIAFVVNKLSQFMHKPTLTHWQAAKRLLRYLKATIQFGLQIFRSSSTALQAFSDADWAGDKDDRRSTGSFCIFLGKNLISWGCRKQATVARSSTEAEYKALANAAAELKWLQSLLLELGLSSSAAPLLWCDNIGATYLSSNPVFHARTKHVEIDFHFVRDMVAKKSITVRFISSHDQLADLLTKPISSSRFAFLRTKLNVLSECVELEGECQG</sequence>